<organism evidence="11 12">
    <name type="scientific">Candidatus Thalassospirochaeta sargassi</name>
    <dbReference type="NCBI Taxonomy" id="3119039"/>
    <lineage>
        <taxon>Bacteria</taxon>
        <taxon>Pseudomonadati</taxon>
        <taxon>Spirochaetota</taxon>
        <taxon>Spirochaetia</taxon>
        <taxon>Spirochaetales</taxon>
        <taxon>Spirochaetaceae</taxon>
        <taxon>Candidatus Thalassospirochaeta</taxon>
    </lineage>
</organism>
<dbReference type="SUPFAM" id="SSF52343">
    <property type="entry name" value="Ferredoxin reductase-like, C-terminal NADP-linked domain"/>
    <property type="match status" value="1"/>
</dbReference>
<dbReference type="InterPro" id="IPR017927">
    <property type="entry name" value="FAD-bd_FR_type"/>
</dbReference>
<dbReference type="PANTHER" id="PTHR47354">
    <property type="entry name" value="NADH OXIDOREDUCTASE HCR"/>
    <property type="match status" value="1"/>
</dbReference>
<dbReference type="SUPFAM" id="SSF63380">
    <property type="entry name" value="Riboflavin synthase domain-like"/>
    <property type="match status" value="1"/>
</dbReference>
<feature type="transmembrane region" description="Helical" evidence="9">
    <location>
        <begin position="171"/>
        <end position="190"/>
    </location>
</feature>
<keyword evidence="6" id="KW-0560">Oxidoreductase</keyword>
<evidence type="ECO:0000256" key="7">
    <source>
        <dbReference type="ARBA" id="ARBA00023004"/>
    </source>
</evidence>
<evidence type="ECO:0000256" key="9">
    <source>
        <dbReference type="SAM" id="Phobius"/>
    </source>
</evidence>
<evidence type="ECO:0000256" key="8">
    <source>
        <dbReference type="ARBA" id="ARBA00023014"/>
    </source>
</evidence>
<dbReference type="GO" id="GO:0050660">
    <property type="term" value="F:flavin adenine dinucleotide binding"/>
    <property type="evidence" value="ECO:0007669"/>
    <property type="project" value="TreeGrafter"/>
</dbReference>
<dbReference type="Gene3D" id="2.40.30.10">
    <property type="entry name" value="Translation factors"/>
    <property type="match status" value="1"/>
</dbReference>
<evidence type="ECO:0000256" key="1">
    <source>
        <dbReference type="ARBA" id="ARBA00001974"/>
    </source>
</evidence>
<evidence type="ECO:0000256" key="6">
    <source>
        <dbReference type="ARBA" id="ARBA00023002"/>
    </source>
</evidence>
<keyword evidence="9" id="KW-1133">Transmembrane helix</keyword>
<feature type="transmembrane region" description="Helical" evidence="9">
    <location>
        <begin position="71"/>
        <end position="96"/>
    </location>
</feature>
<keyword evidence="8" id="KW-0411">Iron-sulfur</keyword>
<reference evidence="11 12" key="1">
    <citation type="submission" date="2022-12" db="EMBL/GenBank/DDBJ databases">
        <title>Metagenome assembled genome from gulf of manar.</title>
        <authorList>
            <person name="Kohli P."/>
            <person name="Pk S."/>
            <person name="Venkata Ramana C."/>
            <person name="Sasikala C."/>
        </authorList>
    </citation>
    <scope>NUCLEOTIDE SEQUENCE [LARGE SCALE GENOMIC DNA]</scope>
    <source>
        <strain evidence="11">JB008</strain>
    </source>
</reference>
<accession>A0AAJ1MMH7</accession>
<name>A0AAJ1MMH7_9SPIO</name>
<evidence type="ECO:0000259" key="10">
    <source>
        <dbReference type="PROSITE" id="PS51384"/>
    </source>
</evidence>
<feature type="transmembrane region" description="Helical" evidence="9">
    <location>
        <begin position="149"/>
        <end position="165"/>
    </location>
</feature>
<feature type="domain" description="FAD-binding FR-type" evidence="10">
    <location>
        <begin position="197"/>
        <end position="292"/>
    </location>
</feature>
<dbReference type="PROSITE" id="PS51384">
    <property type="entry name" value="FAD_FR"/>
    <property type="match status" value="1"/>
</dbReference>
<keyword evidence="9" id="KW-0472">Membrane</keyword>
<dbReference type="Gene3D" id="3.40.50.80">
    <property type="entry name" value="Nucleotide-binding domain of ferredoxin-NADP reductase (FNR) module"/>
    <property type="match status" value="1"/>
</dbReference>
<dbReference type="PANTHER" id="PTHR47354:SF8">
    <property type="entry name" value="1,2-PHENYLACETYL-COA EPOXIDASE, SUBUNIT E"/>
    <property type="match status" value="1"/>
</dbReference>
<keyword evidence="7" id="KW-0408">Iron</keyword>
<dbReference type="InterPro" id="IPR017938">
    <property type="entry name" value="Riboflavin_synthase-like_b-brl"/>
</dbReference>
<evidence type="ECO:0000256" key="3">
    <source>
        <dbReference type="ARBA" id="ARBA00022714"/>
    </source>
</evidence>
<comment type="caution">
    <text evidence="11">The sequence shown here is derived from an EMBL/GenBank/DDBJ whole genome shotgun (WGS) entry which is preliminary data.</text>
</comment>
<evidence type="ECO:0000256" key="2">
    <source>
        <dbReference type="ARBA" id="ARBA00022630"/>
    </source>
</evidence>
<comment type="cofactor">
    <cofactor evidence="1">
        <name>FAD</name>
        <dbReference type="ChEBI" id="CHEBI:57692"/>
    </cofactor>
</comment>
<proteinExistence type="predicted"/>
<keyword evidence="2" id="KW-0285">Flavoprotein</keyword>
<evidence type="ECO:0000256" key="4">
    <source>
        <dbReference type="ARBA" id="ARBA00022723"/>
    </source>
</evidence>
<dbReference type="AlphaFoldDB" id="A0AAJ1MMH7"/>
<dbReference type="GO" id="GO:0046872">
    <property type="term" value="F:metal ion binding"/>
    <property type="evidence" value="ECO:0007669"/>
    <property type="project" value="UniProtKB-KW"/>
</dbReference>
<sequence>MTIIILLIYVLLPAGFSLMYLSGYIYSFTEFFEPYNISILAGAAAYVVFMSQFFLSARLRFLERRVPQDKLLALHGSAGAASLALVLIHFLIKFFMVVIPSGISFQTAMGTVALLALIILSPMAYLVLRGKAVKKDTSPPYAGVKKGHNIFALAGLAAVIHVMFASSTWSVALKIFTLVWGVLALTAYLYHKILRPGRRSELILAAISRLAPDVHEYSFDGRVARSSGQFGYFSFESENTGVEEHPFTIAASAGEQLKITVRGSGDFSSSMPELPVGTIVRFDGPYGQFSPNRFSEGTPLIFLAAGIGITPVLSLVLDQGIRSSYPITVIWSIHVDEDRQIAPDLQALADAGELGLKIRVSSLEGRIAEEFIEHENSAAYFICGPGGFGKSMRMLLKNRGIKRRFIIEERFSW</sequence>
<dbReference type="InterPro" id="IPR039261">
    <property type="entry name" value="FNR_nucleotide-bd"/>
</dbReference>
<keyword evidence="3" id="KW-0001">2Fe-2S</keyword>
<keyword evidence="4" id="KW-0479">Metal-binding</keyword>
<protein>
    <recommendedName>
        <fullName evidence="10">FAD-binding FR-type domain-containing protein</fullName>
    </recommendedName>
</protein>
<gene>
    <name evidence="11" type="ORF">PQJ61_01750</name>
</gene>
<dbReference type="EMBL" id="JAQQAL010000006">
    <property type="protein sequence ID" value="MDC7225469.1"/>
    <property type="molecule type" value="Genomic_DNA"/>
</dbReference>
<evidence type="ECO:0000313" key="12">
    <source>
        <dbReference type="Proteomes" id="UP001221217"/>
    </source>
</evidence>
<dbReference type="GO" id="GO:0016491">
    <property type="term" value="F:oxidoreductase activity"/>
    <property type="evidence" value="ECO:0007669"/>
    <property type="project" value="UniProtKB-KW"/>
</dbReference>
<dbReference type="InterPro" id="IPR050415">
    <property type="entry name" value="MRET"/>
</dbReference>
<keyword evidence="9" id="KW-0812">Transmembrane</keyword>
<feature type="transmembrane region" description="Helical" evidence="9">
    <location>
        <begin position="108"/>
        <end position="128"/>
    </location>
</feature>
<feature type="transmembrane region" description="Helical" evidence="9">
    <location>
        <begin position="7"/>
        <end position="27"/>
    </location>
</feature>
<feature type="transmembrane region" description="Helical" evidence="9">
    <location>
        <begin position="39"/>
        <end position="59"/>
    </location>
</feature>
<keyword evidence="5" id="KW-0274">FAD</keyword>
<evidence type="ECO:0000313" key="11">
    <source>
        <dbReference type="EMBL" id="MDC7225469.1"/>
    </source>
</evidence>
<dbReference type="GO" id="GO:0051537">
    <property type="term" value="F:2 iron, 2 sulfur cluster binding"/>
    <property type="evidence" value="ECO:0007669"/>
    <property type="project" value="UniProtKB-KW"/>
</dbReference>
<evidence type="ECO:0000256" key="5">
    <source>
        <dbReference type="ARBA" id="ARBA00022827"/>
    </source>
</evidence>
<dbReference type="Proteomes" id="UP001221217">
    <property type="component" value="Unassembled WGS sequence"/>
</dbReference>